<proteinExistence type="predicted"/>
<organism evidence="1 2">
    <name type="scientific">Apatococcus lobatus</name>
    <dbReference type="NCBI Taxonomy" id="904363"/>
    <lineage>
        <taxon>Eukaryota</taxon>
        <taxon>Viridiplantae</taxon>
        <taxon>Chlorophyta</taxon>
        <taxon>core chlorophytes</taxon>
        <taxon>Trebouxiophyceae</taxon>
        <taxon>Chlorellales</taxon>
        <taxon>Chlorellaceae</taxon>
        <taxon>Apatococcus</taxon>
    </lineage>
</organism>
<dbReference type="AlphaFoldDB" id="A0AAW1QCZ3"/>
<name>A0AAW1QCZ3_9CHLO</name>
<dbReference type="EMBL" id="JALJOS010000050">
    <property type="protein sequence ID" value="KAK9819119.1"/>
    <property type="molecule type" value="Genomic_DNA"/>
</dbReference>
<evidence type="ECO:0000313" key="2">
    <source>
        <dbReference type="Proteomes" id="UP001438707"/>
    </source>
</evidence>
<sequence>MSLATGWEVRLQMMARAVSEAIISVVDQEGVWRGGQAGVPCAGCSLLLTPTLPGLLRKYCLHRLGAWFDLLASPGGPQHERAVFQAFLLAVAPQDSKDLLDGSGIVGASHGNIEGGGVGGEGLGTLLQDMREDYLEAFGGIGEARDRCAASFDERLASLAAEAFAQETE</sequence>
<protein>
    <submittedName>
        <fullName evidence="1">Uncharacterized protein</fullName>
    </submittedName>
</protein>
<reference evidence="1 2" key="1">
    <citation type="journal article" date="2024" name="Nat. Commun.">
        <title>Phylogenomics reveals the evolutionary origins of lichenization in chlorophyte algae.</title>
        <authorList>
            <person name="Puginier C."/>
            <person name="Libourel C."/>
            <person name="Otte J."/>
            <person name="Skaloud P."/>
            <person name="Haon M."/>
            <person name="Grisel S."/>
            <person name="Petersen M."/>
            <person name="Berrin J.G."/>
            <person name="Delaux P.M."/>
            <person name="Dal Grande F."/>
            <person name="Keller J."/>
        </authorList>
    </citation>
    <scope>NUCLEOTIDE SEQUENCE [LARGE SCALE GENOMIC DNA]</scope>
    <source>
        <strain evidence="1 2">SAG 2145</strain>
    </source>
</reference>
<accession>A0AAW1QCZ3</accession>
<evidence type="ECO:0000313" key="1">
    <source>
        <dbReference type="EMBL" id="KAK9819119.1"/>
    </source>
</evidence>
<gene>
    <name evidence="1" type="ORF">WJX74_004444</name>
</gene>
<dbReference type="Proteomes" id="UP001438707">
    <property type="component" value="Unassembled WGS sequence"/>
</dbReference>
<keyword evidence="2" id="KW-1185">Reference proteome</keyword>
<comment type="caution">
    <text evidence="1">The sequence shown here is derived from an EMBL/GenBank/DDBJ whole genome shotgun (WGS) entry which is preliminary data.</text>
</comment>